<dbReference type="Proteomes" id="UP000800200">
    <property type="component" value="Unassembled WGS sequence"/>
</dbReference>
<dbReference type="GO" id="GO:0008023">
    <property type="term" value="C:transcription elongation factor complex"/>
    <property type="evidence" value="ECO:0007669"/>
    <property type="project" value="TreeGrafter"/>
</dbReference>
<evidence type="ECO:0000256" key="4">
    <source>
        <dbReference type="ARBA" id="ARBA00007573"/>
    </source>
</evidence>
<dbReference type="PANTHER" id="PTHR12896:SF1">
    <property type="entry name" value="ELONGATOR COMPLEX PROTEIN 4"/>
    <property type="match status" value="1"/>
</dbReference>
<evidence type="ECO:0000256" key="8">
    <source>
        <dbReference type="ARBA" id="ARBA00023242"/>
    </source>
</evidence>
<dbReference type="InterPro" id="IPR027417">
    <property type="entry name" value="P-loop_NTPase"/>
</dbReference>
<evidence type="ECO:0000313" key="10">
    <source>
        <dbReference type="EMBL" id="KAF2188084.1"/>
    </source>
</evidence>
<evidence type="ECO:0000256" key="6">
    <source>
        <dbReference type="ARBA" id="ARBA00022490"/>
    </source>
</evidence>
<dbReference type="AlphaFoldDB" id="A0A6A6E8F8"/>
<dbReference type="OrthoDB" id="289162at2759"/>
<comment type="similarity">
    <text evidence="4">Belongs to the ELP4 family.</text>
</comment>
<name>A0A6A6E8F8_9PEZI</name>
<dbReference type="Pfam" id="PF05625">
    <property type="entry name" value="PAXNEB"/>
    <property type="match status" value="1"/>
</dbReference>
<dbReference type="GO" id="GO:0002098">
    <property type="term" value="P:tRNA wobble uridine modification"/>
    <property type="evidence" value="ECO:0007669"/>
    <property type="project" value="InterPro"/>
</dbReference>
<dbReference type="Gene3D" id="3.40.50.300">
    <property type="entry name" value="P-loop containing nucleotide triphosphate hydrolases"/>
    <property type="match status" value="1"/>
</dbReference>
<evidence type="ECO:0000256" key="7">
    <source>
        <dbReference type="ARBA" id="ARBA00022694"/>
    </source>
</evidence>
<protein>
    <recommendedName>
        <fullName evidence="5">Elongator complex protein 4</fullName>
    </recommendedName>
</protein>
<evidence type="ECO:0000256" key="3">
    <source>
        <dbReference type="ARBA" id="ARBA00005043"/>
    </source>
</evidence>
<evidence type="ECO:0000256" key="9">
    <source>
        <dbReference type="SAM" id="MobiDB-lite"/>
    </source>
</evidence>
<accession>A0A6A6E8F8</accession>
<dbReference type="CDD" id="cd19494">
    <property type="entry name" value="Elp4"/>
    <property type="match status" value="1"/>
</dbReference>
<dbReference type="GO" id="GO:0033588">
    <property type="term" value="C:elongator holoenzyme complex"/>
    <property type="evidence" value="ECO:0007669"/>
    <property type="project" value="InterPro"/>
</dbReference>
<evidence type="ECO:0000256" key="1">
    <source>
        <dbReference type="ARBA" id="ARBA00004123"/>
    </source>
</evidence>
<dbReference type="PANTHER" id="PTHR12896">
    <property type="entry name" value="PAX6 NEIGHBOR PROTEIN PAXNEB"/>
    <property type="match status" value="1"/>
</dbReference>
<proteinExistence type="inferred from homology"/>
<comment type="pathway">
    <text evidence="3">tRNA modification; 5-methoxycarbonylmethyl-2-thiouridine-tRNA biosynthesis.</text>
</comment>
<keyword evidence="11" id="KW-1185">Reference proteome</keyword>
<keyword evidence="6" id="KW-0963">Cytoplasm</keyword>
<feature type="region of interest" description="Disordered" evidence="9">
    <location>
        <begin position="1"/>
        <end position="57"/>
    </location>
</feature>
<dbReference type="InterPro" id="IPR008728">
    <property type="entry name" value="Elongator_complex_protein_4"/>
</dbReference>
<comment type="subcellular location">
    <subcellularLocation>
        <location evidence="2">Cytoplasm</location>
    </subcellularLocation>
    <subcellularLocation>
        <location evidence="1">Nucleus</location>
    </subcellularLocation>
</comment>
<dbReference type="GO" id="GO:0005737">
    <property type="term" value="C:cytoplasm"/>
    <property type="evidence" value="ECO:0007669"/>
    <property type="project" value="UniProtKB-SubCell"/>
</dbReference>
<dbReference type="EMBL" id="ML994624">
    <property type="protein sequence ID" value="KAF2188084.1"/>
    <property type="molecule type" value="Genomic_DNA"/>
</dbReference>
<evidence type="ECO:0000256" key="5">
    <source>
        <dbReference type="ARBA" id="ARBA00020265"/>
    </source>
</evidence>
<feature type="region of interest" description="Disordered" evidence="9">
    <location>
        <begin position="372"/>
        <end position="393"/>
    </location>
</feature>
<sequence length="393" mass="42253">MAFRKRNIALSCSGAGTDPNLPSSPPSPSSAQTPPGVRPSPIDGRPTTSTGTPSLDSILAGHAGLPLGNSILIGETGTTDYAGALLRFYAAEGVVQGHTVHVVGMTEAWGRELPGLVVGREEERREKGEKMKIAWRYESMGQFVSERGSSGVKRAPLVAASETSQPGLEESTVFCHIFDLAKRLTFPVSTAINYIPIPPNPTSSPFIPILQNLQHQLSSSPHHRIHRVVIPSMLSPALYPPHSPHPHSILQFLHAFRALLRAYPTRLTALLTIPLSLYPRTSGVVRWMEILSDGVFELLPFPHNPFDPLSTSGAATRGEERPQGLFMVHKVPVWNERGGAGGGLGEDLAFTVSRRKFLVQNFSLPPIEGDREAQEGAAAAGGSGIPNKTGLEF</sequence>
<reference evidence="10" key="1">
    <citation type="journal article" date="2020" name="Stud. Mycol.">
        <title>101 Dothideomycetes genomes: a test case for predicting lifestyles and emergence of pathogens.</title>
        <authorList>
            <person name="Haridas S."/>
            <person name="Albert R."/>
            <person name="Binder M."/>
            <person name="Bloem J."/>
            <person name="Labutti K."/>
            <person name="Salamov A."/>
            <person name="Andreopoulos B."/>
            <person name="Baker S."/>
            <person name="Barry K."/>
            <person name="Bills G."/>
            <person name="Bluhm B."/>
            <person name="Cannon C."/>
            <person name="Castanera R."/>
            <person name="Culley D."/>
            <person name="Daum C."/>
            <person name="Ezra D."/>
            <person name="Gonzalez J."/>
            <person name="Henrissat B."/>
            <person name="Kuo A."/>
            <person name="Liang C."/>
            <person name="Lipzen A."/>
            <person name="Lutzoni F."/>
            <person name="Magnuson J."/>
            <person name="Mondo S."/>
            <person name="Nolan M."/>
            <person name="Ohm R."/>
            <person name="Pangilinan J."/>
            <person name="Park H.-J."/>
            <person name="Ramirez L."/>
            <person name="Alfaro M."/>
            <person name="Sun H."/>
            <person name="Tritt A."/>
            <person name="Yoshinaga Y."/>
            <person name="Zwiers L.-H."/>
            <person name="Turgeon B."/>
            <person name="Goodwin S."/>
            <person name="Spatafora J."/>
            <person name="Crous P."/>
            <person name="Grigoriev I."/>
        </authorList>
    </citation>
    <scope>NUCLEOTIDE SEQUENCE</scope>
    <source>
        <strain evidence="10">CBS 207.26</strain>
    </source>
</reference>
<gene>
    <name evidence="10" type="ORF">K469DRAFT_703535</name>
</gene>
<feature type="compositionally biased region" description="Polar residues" evidence="9">
    <location>
        <begin position="46"/>
        <end position="55"/>
    </location>
</feature>
<evidence type="ECO:0000256" key="2">
    <source>
        <dbReference type="ARBA" id="ARBA00004496"/>
    </source>
</evidence>
<dbReference type="UniPathway" id="UPA00988"/>
<keyword evidence="8" id="KW-0539">Nucleus</keyword>
<evidence type="ECO:0000313" key="11">
    <source>
        <dbReference type="Proteomes" id="UP000800200"/>
    </source>
</evidence>
<organism evidence="10 11">
    <name type="scientific">Zopfia rhizophila CBS 207.26</name>
    <dbReference type="NCBI Taxonomy" id="1314779"/>
    <lineage>
        <taxon>Eukaryota</taxon>
        <taxon>Fungi</taxon>
        <taxon>Dikarya</taxon>
        <taxon>Ascomycota</taxon>
        <taxon>Pezizomycotina</taxon>
        <taxon>Dothideomycetes</taxon>
        <taxon>Dothideomycetes incertae sedis</taxon>
        <taxon>Zopfiaceae</taxon>
        <taxon>Zopfia</taxon>
    </lineage>
</organism>
<keyword evidence="7" id="KW-0819">tRNA processing</keyword>